<dbReference type="PANTHER" id="PTHR11986">
    <property type="entry name" value="AMINOTRANSFERASE CLASS III"/>
    <property type="match status" value="1"/>
</dbReference>
<dbReference type="OrthoDB" id="5287940at2"/>
<dbReference type="PANTHER" id="PTHR11986:SF79">
    <property type="entry name" value="ACETYLORNITHINE AMINOTRANSFERASE, MITOCHONDRIAL"/>
    <property type="match status" value="1"/>
</dbReference>
<name>M4VB18_9BACT</name>
<organism evidence="6 7">
    <name type="scientific">Pseudobdellovibrio exovorus JSS</name>
    <dbReference type="NCBI Taxonomy" id="1184267"/>
    <lineage>
        <taxon>Bacteria</taxon>
        <taxon>Pseudomonadati</taxon>
        <taxon>Bdellovibrionota</taxon>
        <taxon>Bdellovibrionia</taxon>
        <taxon>Bdellovibrionales</taxon>
        <taxon>Pseudobdellovibrionaceae</taxon>
        <taxon>Pseudobdellovibrio</taxon>
    </lineage>
</organism>
<comment type="cofactor">
    <cofactor evidence="1">
        <name>pyridoxal 5'-phosphate</name>
        <dbReference type="ChEBI" id="CHEBI:597326"/>
    </cofactor>
</comment>
<dbReference type="InterPro" id="IPR015424">
    <property type="entry name" value="PyrdxlP-dep_Trfase"/>
</dbReference>
<evidence type="ECO:0000313" key="7">
    <source>
        <dbReference type="Proteomes" id="UP000012040"/>
    </source>
</evidence>
<evidence type="ECO:0000256" key="3">
    <source>
        <dbReference type="ARBA" id="ARBA00022679"/>
    </source>
</evidence>
<dbReference type="InterPro" id="IPR015421">
    <property type="entry name" value="PyrdxlP-dep_Trfase_major"/>
</dbReference>
<keyword evidence="2 6" id="KW-0032">Aminotransferase</keyword>
<dbReference type="PIRSF" id="PIRSF000521">
    <property type="entry name" value="Transaminase_4ab_Lys_Orn"/>
    <property type="match status" value="1"/>
</dbReference>
<evidence type="ECO:0000256" key="4">
    <source>
        <dbReference type="ARBA" id="ARBA00022898"/>
    </source>
</evidence>
<sequence>MLSLFKNTLNHVAASDETLVGRRIDRDPAVESLVRDLVDEVSAHNNSIDTVRGPNESLKVQAQKKAEEIAKLRGRPLYHNYIGTGAGRGPFVELEDGSIKLDLINGIGIHLMGHSHPRVMQASVRGALSDIIMQGNLQPNNEYLHLTEKLVRIAGRRSNLKHAWFSTCGTMANENALKMARQKNSPARFVFAMKNAFAGRSTMMAEVTDNAAYKQGLPEYNEVLRIPNYDKRDPQSIEKALRAMKEQYAQHEKDVSCFVFEPMLGEGGFVPTPREFYIPMLEFCKQNKIAVWADEVQTFARTGEFFAFETMDLGQYMDIVTIAKTVQLGATLYTEEYNPKPGLIAGTFSGGTSSMAAGLEILNMLEEGYLGPNGRIQQIHQRFIDGLNKLNETTCKDLTRDAGGMGLMIAFTPFDGKKEQVEALVKKLFANGLIAFSCGKDPVRIRFLVPAIIQDSEIDLALQIVEKTILEGL</sequence>
<dbReference type="Gene3D" id="3.90.1150.10">
    <property type="entry name" value="Aspartate Aminotransferase, domain 1"/>
    <property type="match status" value="1"/>
</dbReference>
<dbReference type="Gene3D" id="3.40.640.10">
    <property type="entry name" value="Type I PLP-dependent aspartate aminotransferase-like (Major domain)"/>
    <property type="match status" value="1"/>
</dbReference>
<dbReference type="AlphaFoldDB" id="M4VB18"/>
<dbReference type="PATRIC" id="fig|1184267.3.peg.2394"/>
<dbReference type="InterPro" id="IPR050103">
    <property type="entry name" value="Class-III_PLP-dep_AT"/>
</dbReference>
<evidence type="ECO:0000256" key="2">
    <source>
        <dbReference type="ARBA" id="ARBA00022576"/>
    </source>
</evidence>
<dbReference type="SUPFAM" id="SSF53383">
    <property type="entry name" value="PLP-dependent transferases"/>
    <property type="match status" value="1"/>
</dbReference>
<dbReference type="Proteomes" id="UP000012040">
    <property type="component" value="Chromosome"/>
</dbReference>
<dbReference type="EMBL" id="CP003537">
    <property type="protein sequence ID" value="AGH96577.1"/>
    <property type="molecule type" value="Genomic_DNA"/>
</dbReference>
<dbReference type="InterPro" id="IPR015422">
    <property type="entry name" value="PyrdxlP-dep_Trfase_small"/>
</dbReference>
<dbReference type="HOGENOM" id="CLU_587511_0_0_7"/>
<gene>
    <name evidence="6" type="ORF">A11Q_2361</name>
</gene>
<dbReference type="GO" id="GO:0042802">
    <property type="term" value="F:identical protein binding"/>
    <property type="evidence" value="ECO:0007669"/>
    <property type="project" value="TreeGrafter"/>
</dbReference>
<dbReference type="KEGG" id="bex:A11Q_2361"/>
<dbReference type="eggNOG" id="COG0160">
    <property type="taxonomic scope" value="Bacteria"/>
</dbReference>
<keyword evidence="4 5" id="KW-0663">Pyridoxal phosphate</keyword>
<accession>M4VB18</accession>
<proteinExistence type="inferred from homology"/>
<evidence type="ECO:0000256" key="1">
    <source>
        <dbReference type="ARBA" id="ARBA00001933"/>
    </source>
</evidence>
<reference evidence="6 7" key="1">
    <citation type="journal article" date="2013" name="ISME J.">
        <title>By their genes ye shall know them: genomic signatures of predatory bacteria.</title>
        <authorList>
            <person name="Pasternak Z."/>
            <person name="Pietrokovski S."/>
            <person name="Rotem O."/>
            <person name="Gophna U."/>
            <person name="Lurie-Weinberger M.N."/>
            <person name="Jurkevitch E."/>
        </authorList>
    </citation>
    <scope>NUCLEOTIDE SEQUENCE [LARGE SCALE GENOMIC DNA]</scope>
    <source>
        <strain evidence="6 7">JSS</strain>
    </source>
</reference>
<dbReference type="GO" id="GO:0008483">
    <property type="term" value="F:transaminase activity"/>
    <property type="evidence" value="ECO:0007669"/>
    <property type="project" value="UniProtKB-KW"/>
</dbReference>
<dbReference type="Pfam" id="PF00202">
    <property type="entry name" value="Aminotran_3"/>
    <property type="match status" value="1"/>
</dbReference>
<dbReference type="RefSeq" id="WP_015471067.1">
    <property type="nucleotide sequence ID" value="NC_020813.1"/>
</dbReference>
<evidence type="ECO:0000313" key="6">
    <source>
        <dbReference type="EMBL" id="AGH96577.1"/>
    </source>
</evidence>
<keyword evidence="7" id="KW-1185">Reference proteome</keyword>
<dbReference type="STRING" id="1184267.A11Q_2361"/>
<comment type="similarity">
    <text evidence="5">Belongs to the class-III pyridoxal-phosphate-dependent aminotransferase family.</text>
</comment>
<evidence type="ECO:0000256" key="5">
    <source>
        <dbReference type="RuleBase" id="RU003560"/>
    </source>
</evidence>
<dbReference type="GO" id="GO:0030170">
    <property type="term" value="F:pyridoxal phosphate binding"/>
    <property type="evidence" value="ECO:0007669"/>
    <property type="project" value="InterPro"/>
</dbReference>
<keyword evidence="3 6" id="KW-0808">Transferase</keyword>
<dbReference type="InterPro" id="IPR005814">
    <property type="entry name" value="Aminotrans_3"/>
</dbReference>
<protein>
    <submittedName>
        <fullName evidence="6">Acetylornithine/succinyldiaminopimelate aminotransferase</fullName>
    </submittedName>
</protein>